<dbReference type="Proteomes" id="UP000729402">
    <property type="component" value="Unassembled WGS sequence"/>
</dbReference>
<gene>
    <name evidence="2" type="ORF">GUJ93_ZPchr0013g37237</name>
</gene>
<evidence type="ECO:0000313" key="3">
    <source>
        <dbReference type="Proteomes" id="UP000729402"/>
    </source>
</evidence>
<name>A0A8J6C5K6_ZIZPA</name>
<organism evidence="2 3">
    <name type="scientific">Zizania palustris</name>
    <name type="common">Northern wild rice</name>
    <dbReference type="NCBI Taxonomy" id="103762"/>
    <lineage>
        <taxon>Eukaryota</taxon>
        <taxon>Viridiplantae</taxon>
        <taxon>Streptophyta</taxon>
        <taxon>Embryophyta</taxon>
        <taxon>Tracheophyta</taxon>
        <taxon>Spermatophyta</taxon>
        <taxon>Magnoliopsida</taxon>
        <taxon>Liliopsida</taxon>
        <taxon>Poales</taxon>
        <taxon>Poaceae</taxon>
        <taxon>BOP clade</taxon>
        <taxon>Oryzoideae</taxon>
        <taxon>Oryzeae</taxon>
        <taxon>Zizaniinae</taxon>
        <taxon>Zizania</taxon>
    </lineage>
</organism>
<feature type="compositionally biased region" description="Pro residues" evidence="1">
    <location>
        <begin position="86"/>
        <end position="106"/>
    </location>
</feature>
<accession>A0A8J6C5K6</accession>
<evidence type="ECO:0000313" key="2">
    <source>
        <dbReference type="EMBL" id="KAG8100198.1"/>
    </source>
</evidence>
<evidence type="ECO:0000256" key="1">
    <source>
        <dbReference type="SAM" id="MobiDB-lite"/>
    </source>
</evidence>
<feature type="compositionally biased region" description="Low complexity" evidence="1">
    <location>
        <begin position="72"/>
        <end position="85"/>
    </location>
</feature>
<feature type="compositionally biased region" description="Pro residues" evidence="1">
    <location>
        <begin position="60"/>
        <end position="71"/>
    </location>
</feature>
<comment type="caution">
    <text evidence="2">The sequence shown here is derived from an EMBL/GenBank/DDBJ whole genome shotgun (WGS) entry which is preliminary data.</text>
</comment>
<reference evidence="2" key="2">
    <citation type="submission" date="2021-02" db="EMBL/GenBank/DDBJ databases">
        <authorList>
            <person name="Kimball J.A."/>
            <person name="Haas M.W."/>
            <person name="Macchietto M."/>
            <person name="Kono T."/>
            <person name="Duquette J."/>
            <person name="Shao M."/>
        </authorList>
    </citation>
    <scope>NUCLEOTIDE SEQUENCE</scope>
    <source>
        <tissue evidence="2">Fresh leaf tissue</tissue>
    </source>
</reference>
<feature type="region of interest" description="Disordered" evidence="1">
    <location>
        <begin position="60"/>
        <end position="111"/>
    </location>
</feature>
<proteinExistence type="predicted"/>
<sequence length="188" mass="19701">MAAAAALQMLATRNRLLAAFSIVRTHVPRLLFTSVPPTQNPSCPAGELLRLLSAALSQSPGPPTFPVPSFPRPGQMSSSPASNPSRIPPSPPHSSSSPRPPPPRTPPADAYSTVLPILHHDLAALEKVLEEMHVLGYGLPKPHAPTSSLLSFAPATSTTPSTRPASWWSQVTASVLGSSPTCGDQSTR</sequence>
<dbReference type="EMBL" id="JAAALK010000079">
    <property type="protein sequence ID" value="KAG8100198.1"/>
    <property type="molecule type" value="Genomic_DNA"/>
</dbReference>
<dbReference type="AlphaFoldDB" id="A0A8J6C5K6"/>
<keyword evidence="3" id="KW-1185">Reference proteome</keyword>
<reference evidence="2" key="1">
    <citation type="journal article" date="2021" name="bioRxiv">
        <title>Whole Genome Assembly and Annotation of Northern Wild Rice, Zizania palustris L., Supports a Whole Genome Duplication in the Zizania Genus.</title>
        <authorList>
            <person name="Haas M."/>
            <person name="Kono T."/>
            <person name="Macchietto M."/>
            <person name="Millas R."/>
            <person name="McGilp L."/>
            <person name="Shao M."/>
            <person name="Duquette J."/>
            <person name="Hirsch C.N."/>
            <person name="Kimball J."/>
        </authorList>
    </citation>
    <scope>NUCLEOTIDE SEQUENCE</scope>
    <source>
        <tissue evidence="2">Fresh leaf tissue</tissue>
    </source>
</reference>
<protein>
    <submittedName>
        <fullName evidence="2">Uncharacterized protein</fullName>
    </submittedName>
</protein>